<evidence type="ECO:0000256" key="1">
    <source>
        <dbReference type="SAM" id="MobiDB-lite"/>
    </source>
</evidence>
<proteinExistence type="predicted"/>
<dbReference type="InterPro" id="IPR009349">
    <property type="entry name" value="TRIP4/RQT4_C2HC5_Znf"/>
</dbReference>
<organism evidence="3">
    <name type="scientific">Psilocybe cubensis</name>
    <name type="common">Psychedelic mushroom</name>
    <name type="synonym">Stropharia cubensis</name>
    <dbReference type="NCBI Taxonomy" id="181762"/>
    <lineage>
        <taxon>Eukaryota</taxon>
        <taxon>Fungi</taxon>
        <taxon>Dikarya</taxon>
        <taxon>Basidiomycota</taxon>
        <taxon>Agaricomycotina</taxon>
        <taxon>Agaricomycetes</taxon>
        <taxon>Agaricomycetidae</taxon>
        <taxon>Agaricales</taxon>
        <taxon>Agaricineae</taxon>
        <taxon>Strophariaceae</taxon>
        <taxon>Psilocybe</taxon>
    </lineage>
</organism>
<reference evidence="3" key="1">
    <citation type="submission" date="2021-02" db="EMBL/GenBank/DDBJ databases">
        <title>Psilocybe cubensis genome.</title>
        <authorList>
            <person name="Mckernan K.J."/>
            <person name="Crawford S."/>
            <person name="Trippe A."/>
            <person name="Kane L.T."/>
            <person name="Mclaughlin S."/>
        </authorList>
    </citation>
    <scope>NUCLEOTIDE SEQUENCE [LARGE SCALE GENOMIC DNA]</scope>
    <source>
        <strain evidence="3">MGC-MH-2018</strain>
    </source>
</reference>
<sequence length="323" mass="34537">MSRTPWTKQTSSFPSDKIKPKQSPSATQSKNKGKGKQQRDDEPPKSKPVRKLEKLLSGLRKSKLDERDLKGGCFCLARTHELSPYTPLCHSCGLILCSMNAPYYACPHCTQPLITASSSPSSSRSISRDVLVAQIEADLESTLAAEQAAREREIEQARIEAGAFPMLRGGNGSGSSSPSPAANRMSSASAPPSRQSQPQSQTHKVMSLTSKPGNSRGRVVVSSYTTVNTSVPSRPSSRNANADDLEEGMPLRVPAPVPLPAEAAPPPTKERPWMNYVHGPVKYKPPLRVDDDNGTVAGASSSKSRRGKGKGKSDHAGTIGKGL</sequence>
<dbReference type="OrthoDB" id="338816at2759"/>
<feature type="compositionally biased region" description="Pro residues" evidence="1">
    <location>
        <begin position="253"/>
        <end position="267"/>
    </location>
</feature>
<dbReference type="AlphaFoldDB" id="A0A8H7XIY2"/>
<feature type="compositionally biased region" description="Low complexity" evidence="1">
    <location>
        <begin position="174"/>
        <end position="201"/>
    </location>
</feature>
<dbReference type="GO" id="GO:0072344">
    <property type="term" value="P:rescue of stalled ribosome"/>
    <property type="evidence" value="ECO:0007669"/>
    <property type="project" value="InterPro"/>
</dbReference>
<dbReference type="GO" id="GO:0008270">
    <property type="term" value="F:zinc ion binding"/>
    <property type="evidence" value="ECO:0007669"/>
    <property type="project" value="InterPro"/>
</dbReference>
<dbReference type="GO" id="GO:0180022">
    <property type="term" value="C:RQC-trigger complex"/>
    <property type="evidence" value="ECO:0007669"/>
    <property type="project" value="InterPro"/>
</dbReference>
<feature type="region of interest" description="Disordered" evidence="1">
    <location>
        <begin position="163"/>
        <end position="323"/>
    </location>
</feature>
<dbReference type="EMBL" id="JAFIQS010000023">
    <property type="protein sequence ID" value="KAG5161921.1"/>
    <property type="molecule type" value="Genomic_DNA"/>
</dbReference>
<protein>
    <recommendedName>
        <fullName evidence="2">TRIP4/RQT4 C2HC5-type zinc finger domain-containing protein</fullName>
    </recommendedName>
</protein>
<feature type="compositionally biased region" description="Polar residues" evidence="1">
    <location>
        <begin position="202"/>
        <end position="213"/>
    </location>
</feature>
<feature type="compositionally biased region" description="Basic and acidic residues" evidence="1">
    <location>
        <begin position="37"/>
        <end position="53"/>
    </location>
</feature>
<evidence type="ECO:0000259" key="2">
    <source>
        <dbReference type="Pfam" id="PF06221"/>
    </source>
</evidence>
<feature type="domain" description="TRIP4/RQT4 C2HC5-type zinc finger" evidence="2">
    <location>
        <begin position="72"/>
        <end position="117"/>
    </location>
</feature>
<feature type="compositionally biased region" description="Low complexity" evidence="1">
    <location>
        <begin position="219"/>
        <end position="231"/>
    </location>
</feature>
<gene>
    <name evidence="3" type="ORF">JR316_013209</name>
</gene>
<name>A0A8H7XIY2_PSICU</name>
<comment type="caution">
    <text evidence="3">The sequence shown here is derived from an EMBL/GenBank/DDBJ whole genome shotgun (WGS) entry which is preliminary data.</text>
</comment>
<dbReference type="Pfam" id="PF06221">
    <property type="entry name" value="zf-C2HC5"/>
    <property type="match status" value="1"/>
</dbReference>
<feature type="compositionally biased region" description="Polar residues" evidence="1">
    <location>
        <begin position="1"/>
        <end position="14"/>
    </location>
</feature>
<dbReference type="GO" id="GO:0005634">
    <property type="term" value="C:nucleus"/>
    <property type="evidence" value="ECO:0007669"/>
    <property type="project" value="InterPro"/>
</dbReference>
<evidence type="ECO:0000313" key="3">
    <source>
        <dbReference type="EMBL" id="KAG5161921.1"/>
    </source>
</evidence>
<accession>A0A8H7XIY2</accession>
<feature type="region of interest" description="Disordered" evidence="1">
    <location>
        <begin position="1"/>
        <end position="53"/>
    </location>
</feature>